<dbReference type="AlphaFoldDB" id="A0AAV7QIR0"/>
<proteinExistence type="predicted"/>
<feature type="compositionally biased region" description="Polar residues" evidence="1">
    <location>
        <begin position="111"/>
        <end position="123"/>
    </location>
</feature>
<comment type="caution">
    <text evidence="2">The sequence shown here is derived from an EMBL/GenBank/DDBJ whole genome shotgun (WGS) entry which is preliminary data.</text>
</comment>
<accession>A0AAV7QIR0</accession>
<dbReference type="EMBL" id="JANPWB010000010">
    <property type="protein sequence ID" value="KAJ1140442.1"/>
    <property type="molecule type" value="Genomic_DNA"/>
</dbReference>
<evidence type="ECO:0000313" key="3">
    <source>
        <dbReference type="Proteomes" id="UP001066276"/>
    </source>
</evidence>
<protein>
    <submittedName>
        <fullName evidence="2">Uncharacterized protein</fullName>
    </submittedName>
</protein>
<evidence type="ECO:0000256" key="1">
    <source>
        <dbReference type="SAM" id="MobiDB-lite"/>
    </source>
</evidence>
<sequence length="147" mass="15276">MRSDCLRSNYWGSSHCARPSPRWAPQTPLSAEEAVFSLLCTLGPGLPTRPPLLLGEPHRIACLPASAPLLPPPGLLDYPFIPAGSLGHTTHVAPKQQLLTSVSLRDGQGNPGASTGACTSPDSFSPPIRVGRFGCSVSPARSAGASQ</sequence>
<dbReference type="Proteomes" id="UP001066276">
    <property type="component" value="Chromosome 6"/>
</dbReference>
<evidence type="ECO:0000313" key="2">
    <source>
        <dbReference type="EMBL" id="KAJ1140442.1"/>
    </source>
</evidence>
<gene>
    <name evidence="2" type="ORF">NDU88_006794</name>
</gene>
<feature type="region of interest" description="Disordered" evidence="1">
    <location>
        <begin position="103"/>
        <end position="125"/>
    </location>
</feature>
<keyword evidence="3" id="KW-1185">Reference proteome</keyword>
<reference evidence="2" key="1">
    <citation type="journal article" date="2022" name="bioRxiv">
        <title>Sequencing and chromosome-scale assembly of the giantPleurodeles waltlgenome.</title>
        <authorList>
            <person name="Brown T."/>
            <person name="Elewa A."/>
            <person name="Iarovenko S."/>
            <person name="Subramanian E."/>
            <person name="Araus A.J."/>
            <person name="Petzold A."/>
            <person name="Susuki M."/>
            <person name="Suzuki K.-i.T."/>
            <person name="Hayashi T."/>
            <person name="Toyoda A."/>
            <person name="Oliveira C."/>
            <person name="Osipova E."/>
            <person name="Leigh N.D."/>
            <person name="Simon A."/>
            <person name="Yun M.H."/>
        </authorList>
    </citation>
    <scope>NUCLEOTIDE SEQUENCE</scope>
    <source>
        <strain evidence="2">20211129_DDA</strain>
        <tissue evidence="2">Liver</tissue>
    </source>
</reference>
<name>A0AAV7QIR0_PLEWA</name>
<organism evidence="2 3">
    <name type="scientific">Pleurodeles waltl</name>
    <name type="common">Iberian ribbed newt</name>
    <dbReference type="NCBI Taxonomy" id="8319"/>
    <lineage>
        <taxon>Eukaryota</taxon>
        <taxon>Metazoa</taxon>
        <taxon>Chordata</taxon>
        <taxon>Craniata</taxon>
        <taxon>Vertebrata</taxon>
        <taxon>Euteleostomi</taxon>
        <taxon>Amphibia</taxon>
        <taxon>Batrachia</taxon>
        <taxon>Caudata</taxon>
        <taxon>Salamandroidea</taxon>
        <taxon>Salamandridae</taxon>
        <taxon>Pleurodelinae</taxon>
        <taxon>Pleurodeles</taxon>
    </lineage>
</organism>